<evidence type="ECO:0000256" key="1">
    <source>
        <dbReference type="SAM" id="Phobius"/>
    </source>
</evidence>
<dbReference type="GO" id="GO:0016020">
    <property type="term" value="C:membrane"/>
    <property type="evidence" value="ECO:0007669"/>
    <property type="project" value="TreeGrafter"/>
</dbReference>
<accession>A0A2S7KM62</accession>
<keyword evidence="1" id="KW-0472">Membrane</keyword>
<feature type="transmembrane region" description="Helical" evidence="1">
    <location>
        <begin position="60"/>
        <end position="81"/>
    </location>
</feature>
<keyword evidence="1" id="KW-0812">Transmembrane</keyword>
<sequence>MPSRIASRIRIFVFLPKIALLENQVKFSRTDSSNFFRTLNKRVNQYFKENNVARSGNWKLHLKTVVMFLLYLAPYFLIMLIDMPGWLQLILAVVMGVGMAGVGMNVMHDANHGSYSSKKWVNKLMGGSIYILAGNVYNWQVQHNVLHHTYTNIHGHDEDMETGSIMRFSEHHNWKWFHRFQHIYSIFLYGLLTINWVLTADFKQTKRYLDRKLSYGKLPSPLKQWSTLILFKVVYAIVWLVIPILFFNIVWWKILIGFFVMHYTAGLILSVVFQLAHVVEDAEMPVPDEAGNMKNTWAIHQLFTTVNFSTKNRIVNWFTGGLNHQVEHHIFPNISHIHYTKISQIVKSTAIEFNLPYNEYKTTRKAVIAHFQHLKQLGANPALSI</sequence>
<keyword evidence="4" id="KW-1185">Reference proteome</keyword>
<dbReference type="AlphaFoldDB" id="A0A2S7KM62"/>
<name>A0A2S7KM62_9FLAO</name>
<dbReference type="OrthoDB" id="104711at2"/>
<dbReference type="PANTHER" id="PTHR19353:SF19">
    <property type="entry name" value="DELTA(5) FATTY ACID DESATURASE C-RELATED"/>
    <property type="match status" value="1"/>
</dbReference>
<feature type="transmembrane region" description="Helical" evidence="1">
    <location>
        <begin position="183"/>
        <end position="202"/>
    </location>
</feature>
<dbReference type="Proteomes" id="UP000239800">
    <property type="component" value="Unassembled WGS sequence"/>
</dbReference>
<feature type="transmembrane region" description="Helical" evidence="1">
    <location>
        <begin position="255"/>
        <end position="276"/>
    </location>
</feature>
<keyword evidence="1" id="KW-1133">Transmembrane helix</keyword>
<protein>
    <submittedName>
        <fullName evidence="3">Acyl-CoA desaturase</fullName>
    </submittedName>
</protein>
<evidence type="ECO:0000313" key="3">
    <source>
        <dbReference type="EMBL" id="PQB03717.1"/>
    </source>
</evidence>
<feature type="domain" description="Fatty acid desaturase" evidence="2">
    <location>
        <begin position="84"/>
        <end position="360"/>
    </location>
</feature>
<feature type="transmembrane region" description="Helical" evidence="1">
    <location>
        <begin position="87"/>
        <end position="108"/>
    </location>
</feature>
<comment type="caution">
    <text evidence="3">The sequence shown here is derived from an EMBL/GenBank/DDBJ whole genome shotgun (WGS) entry which is preliminary data.</text>
</comment>
<dbReference type="CDD" id="cd03506">
    <property type="entry name" value="Delta6-FADS-like"/>
    <property type="match status" value="1"/>
</dbReference>
<dbReference type="Pfam" id="PF00487">
    <property type="entry name" value="FA_desaturase"/>
    <property type="match status" value="1"/>
</dbReference>
<dbReference type="GO" id="GO:0008610">
    <property type="term" value="P:lipid biosynthetic process"/>
    <property type="evidence" value="ECO:0007669"/>
    <property type="project" value="UniProtKB-ARBA"/>
</dbReference>
<proteinExistence type="predicted"/>
<organism evidence="3 4">
    <name type="scientific">Aureitalea marina</name>
    <dbReference type="NCBI Taxonomy" id="930804"/>
    <lineage>
        <taxon>Bacteria</taxon>
        <taxon>Pseudomonadati</taxon>
        <taxon>Bacteroidota</taxon>
        <taxon>Flavobacteriia</taxon>
        <taxon>Flavobacteriales</taxon>
        <taxon>Flavobacteriaceae</taxon>
        <taxon>Aureitalea</taxon>
    </lineage>
</organism>
<evidence type="ECO:0000259" key="2">
    <source>
        <dbReference type="Pfam" id="PF00487"/>
    </source>
</evidence>
<evidence type="ECO:0000313" key="4">
    <source>
        <dbReference type="Proteomes" id="UP000239800"/>
    </source>
</evidence>
<dbReference type="GO" id="GO:0016717">
    <property type="term" value="F:oxidoreductase activity, acting on paired donors, with oxidation of a pair of donors resulting in the reduction of molecular oxygen to two molecules of water"/>
    <property type="evidence" value="ECO:0007669"/>
    <property type="project" value="TreeGrafter"/>
</dbReference>
<feature type="transmembrane region" description="Helical" evidence="1">
    <location>
        <begin position="229"/>
        <end position="249"/>
    </location>
</feature>
<dbReference type="PANTHER" id="PTHR19353">
    <property type="entry name" value="FATTY ACID DESATURASE 2"/>
    <property type="match status" value="1"/>
</dbReference>
<dbReference type="InterPro" id="IPR005804">
    <property type="entry name" value="FA_desaturase_dom"/>
</dbReference>
<gene>
    <name evidence="3" type="ORF">BST85_01470</name>
</gene>
<reference evidence="3 4" key="1">
    <citation type="submission" date="2016-11" db="EMBL/GenBank/DDBJ databases">
        <title>Trade-off between light-utilization and light-protection in marine flavobacteria.</title>
        <authorList>
            <person name="Kumagai Y."/>
        </authorList>
    </citation>
    <scope>NUCLEOTIDE SEQUENCE [LARGE SCALE GENOMIC DNA]</scope>
    <source>
        <strain evidence="3 4">NBRC 107741</strain>
    </source>
</reference>
<dbReference type="EMBL" id="MQUB01000001">
    <property type="protein sequence ID" value="PQB03717.1"/>
    <property type="molecule type" value="Genomic_DNA"/>
</dbReference>
<dbReference type="InterPro" id="IPR012171">
    <property type="entry name" value="Fatty_acid_desaturase"/>
</dbReference>
<dbReference type="PIRSF" id="PIRSF015921">
    <property type="entry name" value="FA_sphinglp_des"/>
    <property type="match status" value="1"/>
</dbReference>